<feature type="signal peptide" evidence="1">
    <location>
        <begin position="1"/>
        <end position="22"/>
    </location>
</feature>
<comment type="caution">
    <text evidence="2">The sequence shown here is derived from an EMBL/GenBank/DDBJ whole genome shotgun (WGS) entry which is preliminary data.</text>
</comment>
<protein>
    <submittedName>
        <fullName evidence="2">Uncharacterized protein</fullName>
    </submittedName>
</protein>
<dbReference type="RefSeq" id="WP_187563779.1">
    <property type="nucleotide sequence ID" value="NZ_JACGWS010000013.1"/>
</dbReference>
<organism evidence="2 3">
    <name type="scientific">Kordia aestuariivivens</name>
    <dbReference type="NCBI Taxonomy" id="2759037"/>
    <lineage>
        <taxon>Bacteria</taxon>
        <taxon>Pseudomonadati</taxon>
        <taxon>Bacteroidota</taxon>
        <taxon>Flavobacteriia</taxon>
        <taxon>Flavobacteriales</taxon>
        <taxon>Flavobacteriaceae</taxon>
        <taxon>Kordia</taxon>
    </lineage>
</organism>
<sequence length="181" mass="20310">MNKILKPFICALILFTSCASFAQNNTYELETRFMDCIYNLLDDEGAKLKELIQKSEQKLIEAKLLKDTSGESYMAFYENIETAVDGRLENLGISNLIVAALQGGENAQTYATCMNGILTDPSYKDSKLAKFIKLSTSGNNPKISVLASQLLAVFEVKDFTNDFYKYLTFSLLDKYNASKKK</sequence>
<dbReference type="EMBL" id="JACGWS010000013">
    <property type="protein sequence ID" value="MBC8756737.1"/>
    <property type="molecule type" value="Genomic_DNA"/>
</dbReference>
<evidence type="ECO:0000256" key="1">
    <source>
        <dbReference type="SAM" id="SignalP"/>
    </source>
</evidence>
<reference evidence="2 3" key="1">
    <citation type="submission" date="2020-07" db="EMBL/GenBank/DDBJ databases">
        <title>Description of Kordia aestuariivivens sp. nov., isolated from a tidal flat.</title>
        <authorList>
            <person name="Park S."/>
            <person name="Yoon J.-H."/>
        </authorList>
    </citation>
    <scope>NUCLEOTIDE SEQUENCE [LARGE SCALE GENOMIC DNA]</scope>
    <source>
        <strain evidence="2 3">YSTF-M3</strain>
    </source>
</reference>
<proteinExistence type="predicted"/>
<name>A0ABR7QDS6_9FLAO</name>
<accession>A0ABR7QDS6</accession>
<evidence type="ECO:0000313" key="2">
    <source>
        <dbReference type="EMBL" id="MBC8756737.1"/>
    </source>
</evidence>
<dbReference type="Proteomes" id="UP000619238">
    <property type="component" value="Unassembled WGS sequence"/>
</dbReference>
<gene>
    <name evidence="2" type="ORF">H2O64_18835</name>
</gene>
<evidence type="ECO:0000313" key="3">
    <source>
        <dbReference type="Proteomes" id="UP000619238"/>
    </source>
</evidence>
<dbReference type="PROSITE" id="PS51257">
    <property type="entry name" value="PROKAR_LIPOPROTEIN"/>
    <property type="match status" value="1"/>
</dbReference>
<keyword evidence="3" id="KW-1185">Reference proteome</keyword>
<feature type="chain" id="PRO_5046068886" evidence="1">
    <location>
        <begin position="23"/>
        <end position="181"/>
    </location>
</feature>
<keyword evidence="1" id="KW-0732">Signal</keyword>